<evidence type="ECO:0000313" key="1">
    <source>
        <dbReference type="EMBL" id="KRM34045.1"/>
    </source>
</evidence>
<name>A0ABR5PRI1_9LACO</name>
<accession>A0ABR5PRI1</accession>
<comment type="caution">
    <text evidence="1">The sequence shown here is derived from an EMBL/GenBank/DDBJ whole genome shotgun (WGS) entry which is preliminary data.</text>
</comment>
<evidence type="ECO:0000313" key="2">
    <source>
        <dbReference type="Proteomes" id="UP000051735"/>
    </source>
</evidence>
<gene>
    <name evidence="1" type="ORF">FC44_GL000529</name>
</gene>
<protein>
    <submittedName>
        <fullName evidence="1">Uncharacterized protein</fullName>
    </submittedName>
</protein>
<sequence>MTLTNHYNKHLKLLKRRRLSFNFLLTFSNFETTILINKKRKEDLSWQLSLKQLIVGNSSTRIVFCRFGTDAIQTFCICAGKSLNKITRTIKNLRAGFVLSISCNFGKCSFCLFRRKNEAINYYHCCDIHLFNRSFYCRTASHKSIKSHTYCRNFADNESSSFRPNS</sequence>
<dbReference type="EMBL" id="AZGN01000011">
    <property type="protein sequence ID" value="KRM34045.1"/>
    <property type="molecule type" value="Genomic_DNA"/>
</dbReference>
<dbReference type="Proteomes" id="UP000051735">
    <property type="component" value="Unassembled WGS sequence"/>
</dbReference>
<keyword evidence="2" id="KW-1185">Reference proteome</keyword>
<reference evidence="1 2" key="1">
    <citation type="journal article" date="2015" name="Genome Announc.">
        <title>Expanding the biotechnology potential of lactobacilli through comparative genomics of 213 strains and associated genera.</title>
        <authorList>
            <person name="Sun Z."/>
            <person name="Harris H.M."/>
            <person name="McCann A."/>
            <person name="Guo C."/>
            <person name="Argimon S."/>
            <person name="Zhang W."/>
            <person name="Yang X."/>
            <person name="Jeffery I.B."/>
            <person name="Cooney J.C."/>
            <person name="Kagawa T.F."/>
            <person name="Liu W."/>
            <person name="Song Y."/>
            <person name="Salvetti E."/>
            <person name="Wrobel A."/>
            <person name="Rasinkangas P."/>
            <person name="Parkhill J."/>
            <person name="Rea M.C."/>
            <person name="O'Sullivan O."/>
            <person name="Ritari J."/>
            <person name="Douillard F.P."/>
            <person name="Paul Ross R."/>
            <person name="Yang R."/>
            <person name="Briner A.E."/>
            <person name="Felis G.E."/>
            <person name="de Vos W.M."/>
            <person name="Barrangou R."/>
            <person name="Klaenhammer T.R."/>
            <person name="Caufield P.W."/>
            <person name="Cui Y."/>
            <person name="Zhang H."/>
            <person name="O'Toole P.W."/>
        </authorList>
    </citation>
    <scope>NUCLEOTIDE SEQUENCE [LARGE SCALE GENOMIC DNA]</scope>
    <source>
        <strain evidence="1 2">DSM 6629</strain>
    </source>
</reference>
<proteinExistence type="predicted"/>
<organism evidence="1 2">
    <name type="scientific">Lactobacillus intestinalis DSM 6629</name>
    <dbReference type="NCBI Taxonomy" id="1423761"/>
    <lineage>
        <taxon>Bacteria</taxon>
        <taxon>Bacillati</taxon>
        <taxon>Bacillota</taxon>
        <taxon>Bacilli</taxon>
        <taxon>Lactobacillales</taxon>
        <taxon>Lactobacillaceae</taxon>
        <taxon>Lactobacillus</taxon>
    </lineage>
</organism>